<organism evidence="1 2">
    <name type="scientific">Hibiscus sabdariffa</name>
    <name type="common">roselle</name>
    <dbReference type="NCBI Taxonomy" id="183260"/>
    <lineage>
        <taxon>Eukaryota</taxon>
        <taxon>Viridiplantae</taxon>
        <taxon>Streptophyta</taxon>
        <taxon>Embryophyta</taxon>
        <taxon>Tracheophyta</taxon>
        <taxon>Spermatophyta</taxon>
        <taxon>Magnoliopsida</taxon>
        <taxon>eudicotyledons</taxon>
        <taxon>Gunneridae</taxon>
        <taxon>Pentapetalae</taxon>
        <taxon>rosids</taxon>
        <taxon>malvids</taxon>
        <taxon>Malvales</taxon>
        <taxon>Malvaceae</taxon>
        <taxon>Malvoideae</taxon>
        <taxon>Hibiscus</taxon>
    </lineage>
</organism>
<dbReference type="Proteomes" id="UP001396334">
    <property type="component" value="Unassembled WGS sequence"/>
</dbReference>
<keyword evidence="2" id="KW-1185">Reference proteome</keyword>
<proteinExistence type="predicted"/>
<sequence length="199" mass="22549">MSTLYGDLYIALEAKFVAEGCFCSLYNRLSLGVFSCYMELWCQMNLRVFDGQIEEWGSVLTKSKWLASIPTVAWGVLRQQTTRTTATMLPQMGIIDWSPPVEGWIKLNVDGARSKLDGKASWRALRYHNDIWDSVDALKAIKQGVKDSGLIAFTSYIKEICYRDWSISFVHVTRRNNGVVVFAEPLTKVLPMLTFDDSG</sequence>
<evidence type="ECO:0008006" key="3">
    <source>
        <dbReference type="Google" id="ProtNLM"/>
    </source>
</evidence>
<gene>
    <name evidence="1" type="ORF">V6N11_081995</name>
</gene>
<name>A0ABR2NWF4_9ROSI</name>
<protein>
    <recommendedName>
        <fullName evidence="3">RNase H type-1 domain-containing protein</fullName>
    </recommendedName>
</protein>
<comment type="caution">
    <text evidence="1">The sequence shown here is derived from an EMBL/GenBank/DDBJ whole genome shotgun (WGS) entry which is preliminary data.</text>
</comment>
<evidence type="ECO:0000313" key="1">
    <source>
        <dbReference type="EMBL" id="KAK8980530.1"/>
    </source>
</evidence>
<dbReference type="EMBL" id="JBBPBN010000095">
    <property type="protein sequence ID" value="KAK8980530.1"/>
    <property type="molecule type" value="Genomic_DNA"/>
</dbReference>
<evidence type="ECO:0000313" key="2">
    <source>
        <dbReference type="Proteomes" id="UP001396334"/>
    </source>
</evidence>
<accession>A0ABR2NWF4</accession>
<reference evidence="1 2" key="1">
    <citation type="journal article" date="2024" name="G3 (Bethesda)">
        <title>Genome assembly of Hibiscus sabdariffa L. provides insights into metabolisms of medicinal natural products.</title>
        <authorList>
            <person name="Kim T."/>
        </authorList>
    </citation>
    <scope>NUCLEOTIDE SEQUENCE [LARGE SCALE GENOMIC DNA]</scope>
    <source>
        <strain evidence="1">TK-2024</strain>
        <tissue evidence="1">Old leaves</tissue>
    </source>
</reference>